<dbReference type="PaxDb" id="8355-A0A1L8FG33"/>
<evidence type="ECO:0000256" key="3">
    <source>
        <dbReference type="SAM" id="SignalP"/>
    </source>
</evidence>
<dbReference type="OrthoDB" id="9895472at2759"/>
<sequence>MAVPCAIFLGRFLADTVGISVSSVVYDCCSERDLNGSCPISHQCSPGCYRLWSEDGSSTCIKCKNETSLGSKVIPNVSECRNFSSSALDINLNASSSPPVPHNLGSPGIAASLLLGILVISLFLILSVASFFYLKRSRKLCEMFYKRNKAFIFQPSEMASMIPNPRSSVCKPRYVRSERTRTSAAPDSAVDTRVSNV</sequence>
<dbReference type="PANTHER" id="PTHR16247">
    <property type="entry name" value="RIKEN CDNA 9430015G10 GENE"/>
    <property type="match status" value="1"/>
</dbReference>
<evidence type="ECO:0000313" key="5">
    <source>
        <dbReference type="RefSeq" id="XP_018083309.1"/>
    </source>
</evidence>
<dbReference type="OMA" id="KSSASVX"/>
<feature type="region of interest" description="Disordered" evidence="1">
    <location>
        <begin position="178"/>
        <end position="197"/>
    </location>
</feature>
<dbReference type="InterPro" id="IPR027888">
    <property type="entry name" value="DUF4501"/>
</dbReference>
<gene>
    <name evidence="6" type="primary">c7h1orf159.S</name>
    <name evidence="5" type="synonym">c1orf159.S</name>
</gene>
<dbReference type="PANTHER" id="PTHR16247:SF0">
    <property type="entry name" value="RIKEN CDNA 9430015G10 GENE"/>
    <property type="match status" value="1"/>
</dbReference>
<feature type="chain" id="PRO_5043455985" evidence="3">
    <location>
        <begin position="19"/>
        <end position="197"/>
    </location>
</feature>
<dbReference type="CTD" id="108697617"/>
<keyword evidence="2" id="KW-1133">Transmembrane helix</keyword>
<keyword evidence="2" id="KW-0812">Transmembrane</keyword>
<keyword evidence="2" id="KW-0472">Membrane</keyword>
<evidence type="ECO:0000313" key="6">
    <source>
        <dbReference type="Xenbase" id="XB-GENE-6486948"/>
    </source>
</evidence>
<reference evidence="5" key="1">
    <citation type="submission" date="2025-08" db="UniProtKB">
        <authorList>
            <consortium name="RefSeq"/>
        </authorList>
    </citation>
    <scope>IDENTIFICATION</scope>
    <source>
        <strain evidence="5">J_2021</strain>
        <tissue evidence="5">Erythrocytes</tissue>
    </source>
</reference>
<dbReference type="Xenbase" id="XB-GENE-6486948">
    <property type="gene designation" value="c7h1orf159.S"/>
</dbReference>
<keyword evidence="3" id="KW-0732">Signal</keyword>
<name>A0A1L8FG33_XENLA</name>
<feature type="signal peptide" evidence="3">
    <location>
        <begin position="1"/>
        <end position="18"/>
    </location>
</feature>
<proteinExistence type="predicted"/>
<dbReference type="STRING" id="8355.A0A1L8FG33"/>
<evidence type="ECO:0000256" key="1">
    <source>
        <dbReference type="SAM" id="MobiDB-lite"/>
    </source>
</evidence>
<evidence type="ECO:0000256" key="2">
    <source>
        <dbReference type="SAM" id="Phobius"/>
    </source>
</evidence>
<protein>
    <submittedName>
        <fullName evidence="5">Uncharacterized protein C1orf159 isoform X1</fullName>
    </submittedName>
</protein>
<accession>A0A1L8FG33</accession>
<dbReference type="GeneID" id="108697617"/>
<dbReference type="Proteomes" id="UP000186698">
    <property type="component" value="Chromosome 7S"/>
</dbReference>
<organism evidence="4 5">
    <name type="scientific">Xenopus laevis</name>
    <name type="common">African clawed frog</name>
    <dbReference type="NCBI Taxonomy" id="8355"/>
    <lineage>
        <taxon>Eukaryota</taxon>
        <taxon>Metazoa</taxon>
        <taxon>Chordata</taxon>
        <taxon>Craniata</taxon>
        <taxon>Vertebrata</taxon>
        <taxon>Euteleostomi</taxon>
        <taxon>Amphibia</taxon>
        <taxon>Batrachia</taxon>
        <taxon>Anura</taxon>
        <taxon>Pipoidea</taxon>
        <taxon>Pipidae</taxon>
        <taxon>Xenopodinae</taxon>
        <taxon>Xenopus</taxon>
        <taxon>Xenopus</taxon>
    </lineage>
</organism>
<dbReference type="KEGG" id="xla:108697617"/>
<dbReference type="AlphaFoldDB" id="A0A1L8FG33"/>
<dbReference type="Pfam" id="PF14946">
    <property type="entry name" value="DUF4501"/>
    <property type="match status" value="1"/>
</dbReference>
<feature type="transmembrane region" description="Helical" evidence="2">
    <location>
        <begin position="109"/>
        <end position="134"/>
    </location>
</feature>
<evidence type="ECO:0000313" key="4">
    <source>
        <dbReference type="Proteomes" id="UP000186698"/>
    </source>
</evidence>
<dbReference type="AGR" id="Xenbase:XB-GENE-6486948"/>
<keyword evidence="4" id="KW-1185">Reference proteome</keyword>
<dbReference type="RefSeq" id="XP_018083309.1">
    <property type="nucleotide sequence ID" value="XM_018227820.2"/>
</dbReference>